<dbReference type="Pfam" id="PF01420">
    <property type="entry name" value="Methylase_S"/>
    <property type="match status" value="1"/>
</dbReference>
<protein>
    <recommendedName>
        <fullName evidence="4">Type I restriction modification DNA specificity domain-containing protein</fullName>
    </recommendedName>
</protein>
<dbReference type="EMBL" id="VZZK01000021">
    <property type="protein sequence ID" value="KAB1077443.1"/>
    <property type="molecule type" value="Genomic_DNA"/>
</dbReference>
<dbReference type="GO" id="GO:0009307">
    <property type="term" value="P:DNA restriction-modification system"/>
    <property type="evidence" value="ECO:0007669"/>
    <property type="project" value="UniProtKB-KW"/>
</dbReference>
<dbReference type="PANTHER" id="PTHR30408">
    <property type="entry name" value="TYPE-1 RESTRICTION ENZYME ECOKI SPECIFICITY PROTEIN"/>
    <property type="match status" value="1"/>
</dbReference>
<keyword evidence="6" id="KW-1185">Reference proteome</keyword>
<evidence type="ECO:0000256" key="3">
    <source>
        <dbReference type="ARBA" id="ARBA00023125"/>
    </source>
</evidence>
<gene>
    <name evidence="5" type="ORF">F6X53_19205</name>
</gene>
<comment type="similarity">
    <text evidence="1">Belongs to the type-I restriction system S methylase family.</text>
</comment>
<dbReference type="Proteomes" id="UP000474159">
    <property type="component" value="Unassembled WGS sequence"/>
</dbReference>
<dbReference type="InterPro" id="IPR052021">
    <property type="entry name" value="Type-I_RS_S_subunit"/>
</dbReference>
<dbReference type="OrthoDB" id="164285at2"/>
<comment type="caution">
    <text evidence="5">The sequence shown here is derived from an EMBL/GenBank/DDBJ whole genome shotgun (WGS) entry which is preliminary data.</text>
</comment>
<feature type="domain" description="Type I restriction modification DNA specificity" evidence="4">
    <location>
        <begin position="28"/>
        <end position="154"/>
    </location>
</feature>
<keyword evidence="3" id="KW-0238">DNA-binding</keyword>
<dbReference type="InterPro" id="IPR000055">
    <property type="entry name" value="Restrct_endonuc_typeI_TRD"/>
</dbReference>
<dbReference type="InterPro" id="IPR044946">
    <property type="entry name" value="Restrct_endonuc_typeI_TRD_sf"/>
</dbReference>
<evidence type="ECO:0000256" key="1">
    <source>
        <dbReference type="ARBA" id="ARBA00010923"/>
    </source>
</evidence>
<dbReference type="AlphaFoldDB" id="A0A6L3SUW6"/>
<evidence type="ECO:0000256" key="2">
    <source>
        <dbReference type="ARBA" id="ARBA00022747"/>
    </source>
</evidence>
<reference evidence="5 6" key="1">
    <citation type="submission" date="2019-09" db="EMBL/GenBank/DDBJ databases">
        <title>YIM 48816 draft genome.</title>
        <authorList>
            <person name="Jiang L."/>
        </authorList>
    </citation>
    <scope>NUCLEOTIDE SEQUENCE [LARGE SCALE GENOMIC DNA]</scope>
    <source>
        <strain evidence="5 6">YIM 48816</strain>
    </source>
</reference>
<evidence type="ECO:0000259" key="4">
    <source>
        <dbReference type="Pfam" id="PF01420"/>
    </source>
</evidence>
<evidence type="ECO:0000313" key="6">
    <source>
        <dbReference type="Proteomes" id="UP000474159"/>
    </source>
</evidence>
<dbReference type="PANTHER" id="PTHR30408:SF12">
    <property type="entry name" value="TYPE I RESTRICTION ENZYME MJAVIII SPECIFICITY SUBUNIT"/>
    <property type="match status" value="1"/>
</dbReference>
<dbReference type="RefSeq" id="WP_151001803.1">
    <property type="nucleotide sequence ID" value="NZ_BPQY01000544.1"/>
</dbReference>
<organism evidence="5 6">
    <name type="scientific">Methylobacterium soli</name>
    <dbReference type="NCBI Taxonomy" id="553447"/>
    <lineage>
        <taxon>Bacteria</taxon>
        <taxon>Pseudomonadati</taxon>
        <taxon>Pseudomonadota</taxon>
        <taxon>Alphaproteobacteria</taxon>
        <taxon>Hyphomicrobiales</taxon>
        <taxon>Methylobacteriaceae</taxon>
        <taxon>Methylobacterium</taxon>
    </lineage>
</organism>
<sequence>MTSENEFPWSQASVADVIVQKRGSQIRKLPTSEYFQSGKLPIIDQGADIICGYTDNVGAAYPYDLPVIVFGDHTRVLKYIDFPFVVGADGTQCLQPSKQLNPRFFYYALTAINLQSEGYARHFKLLKEKHISFPGIDEQQRIAEVLRSVDDTIAASVAVTDRTNSLLNAFLSDTFSEKDGTGTERCMFPIEDMLDRIIDYRGVAPPKSDKGVPLITARNVRFGYLVEEPREFIAEEAYDSWMRRGIPMAGDILFTTEAPLGFVAEFPPYKAALGQRTITLVPKLDRLDRKYLKWLLLSPPAQATIHRHATGSTAKGIKQSTFRKLQFKFHSLEKQIEIGTYCSSLAEAVTRSRESVSQLRRVKARLLKDLLSGGVRVPK</sequence>
<name>A0A6L3SUW6_9HYPH</name>
<dbReference type="GO" id="GO:0003677">
    <property type="term" value="F:DNA binding"/>
    <property type="evidence" value="ECO:0007669"/>
    <property type="project" value="UniProtKB-KW"/>
</dbReference>
<accession>A0A6L3SUW6</accession>
<dbReference type="Gene3D" id="3.90.220.20">
    <property type="entry name" value="DNA methylase specificity domains"/>
    <property type="match status" value="2"/>
</dbReference>
<evidence type="ECO:0000313" key="5">
    <source>
        <dbReference type="EMBL" id="KAB1077443.1"/>
    </source>
</evidence>
<proteinExistence type="inferred from homology"/>
<dbReference type="SUPFAM" id="SSF116734">
    <property type="entry name" value="DNA methylase specificity domain"/>
    <property type="match status" value="2"/>
</dbReference>
<keyword evidence="2" id="KW-0680">Restriction system</keyword>